<evidence type="ECO:0000313" key="3">
    <source>
        <dbReference type="EMBL" id="TFD45981.1"/>
    </source>
</evidence>
<organism evidence="3 4">
    <name type="scientific">Cryobacterium frigoriphilum</name>
    <dbReference type="NCBI Taxonomy" id="1259150"/>
    <lineage>
        <taxon>Bacteria</taxon>
        <taxon>Bacillati</taxon>
        <taxon>Actinomycetota</taxon>
        <taxon>Actinomycetes</taxon>
        <taxon>Micrococcales</taxon>
        <taxon>Microbacteriaceae</taxon>
        <taxon>Cryobacterium</taxon>
    </lineage>
</organism>
<dbReference type="AlphaFoldDB" id="A0A4V6QI62"/>
<dbReference type="RefSeq" id="WP_134520898.1">
    <property type="nucleotide sequence ID" value="NZ_SOHE01000078.1"/>
</dbReference>
<dbReference type="SUPFAM" id="SSF54427">
    <property type="entry name" value="NTF2-like"/>
    <property type="match status" value="1"/>
</dbReference>
<comment type="caution">
    <text evidence="3">The sequence shown here is derived from an EMBL/GenBank/DDBJ whole genome shotgun (WGS) entry which is preliminary data.</text>
</comment>
<dbReference type="InterPro" id="IPR032710">
    <property type="entry name" value="NTF2-like_dom_sf"/>
</dbReference>
<protein>
    <submittedName>
        <fullName evidence="3">Nuclear transport factor 2 family protein</fullName>
    </submittedName>
</protein>
<accession>A0A4V6QI62</accession>
<dbReference type="InterPro" id="IPR037401">
    <property type="entry name" value="SnoaL-like"/>
</dbReference>
<proteinExistence type="predicted"/>
<dbReference type="EMBL" id="SOHE01000078">
    <property type="protein sequence ID" value="TFD45981.1"/>
    <property type="molecule type" value="Genomic_DNA"/>
</dbReference>
<dbReference type="Gene3D" id="3.10.450.50">
    <property type="match status" value="1"/>
</dbReference>
<dbReference type="Proteomes" id="UP000297447">
    <property type="component" value="Unassembled WGS sequence"/>
</dbReference>
<evidence type="ECO:0000313" key="4">
    <source>
        <dbReference type="Proteomes" id="UP000297447"/>
    </source>
</evidence>
<dbReference type="OrthoDB" id="2599042at2"/>
<sequence length="169" mass="18873">MTVTADNLIASVQRLVDQDNITRVLYEYAFHLDAADPEKMLPLFTEDLHVAYGPSHGADGAAAYLETLTSEKFGVSAFFAGTSHHVSNVVIDFVDADTVTVRSVLYAFHHYMRDRPDGVVYGQYHDILVRTPDGWKIKRRELKHTGTETYHAKGDALNPIPRNSLPGSR</sequence>
<dbReference type="Pfam" id="PF13577">
    <property type="entry name" value="SnoaL_4"/>
    <property type="match status" value="1"/>
</dbReference>
<feature type="domain" description="SnoaL-like" evidence="2">
    <location>
        <begin position="13"/>
        <end position="140"/>
    </location>
</feature>
<name>A0A4V6QI62_9MICO</name>
<evidence type="ECO:0000256" key="1">
    <source>
        <dbReference type="SAM" id="MobiDB-lite"/>
    </source>
</evidence>
<keyword evidence="4" id="KW-1185">Reference proteome</keyword>
<evidence type="ECO:0000259" key="2">
    <source>
        <dbReference type="Pfam" id="PF13577"/>
    </source>
</evidence>
<feature type="region of interest" description="Disordered" evidence="1">
    <location>
        <begin position="148"/>
        <end position="169"/>
    </location>
</feature>
<reference evidence="3 4" key="1">
    <citation type="submission" date="2019-03" db="EMBL/GenBank/DDBJ databases">
        <title>Genomics of glacier-inhabiting Cryobacterium strains.</title>
        <authorList>
            <person name="Liu Q."/>
            <person name="Xin Y.-H."/>
        </authorList>
    </citation>
    <scope>NUCLEOTIDE SEQUENCE [LARGE SCALE GENOMIC DNA]</scope>
    <source>
        <strain evidence="3 4">Hh14</strain>
    </source>
</reference>
<gene>
    <name evidence="3" type="ORF">E3T55_17895</name>
</gene>